<protein>
    <submittedName>
        <fullName evidence="2">Uncharacterized protein</fullName>
    </submittedName>
</protein>
<keyword evidence="1" id="KW-0472">Membrane</keyword>
<gene>
    <name evidence="2" type="ORF">BSTOLATCC_MIC33107</name>
</gene>
<dbReference type="Proteomes" id="UP001162131">
    <property type="component" value="Unassembled WGS sequence"/>
</dbReference>
<keyword evidence="1" id="KW-1133">Transmembrane helix</keyword>
<dbReference type="EMBL" id="CAJZBQ010000033">
    <property type="protein sequence ID" value="CAG9323206.1"/>
    <property type="molecule type" value="Genomic_DNA"/>
</dbReference>
<evidence type="ECO:0000313" key="2">
    <source>
        <dbReference type="EMBL" id="CAG9323206.1"/>
    </source>
</evidence>
<proteinExistence type="predicted"/>
<feature type="transmembrane region" description="Helical" evidence="1">
    <location>
        <begin position="115"/>
        <end position="134"/>
    </location>
</feature>
<accession>A0AAU9JN74</accession>
<keyword evidence="1" id="KW-0812">Transmembrane</keyword>
<name>A0AAU9JN74_9CILI</name>
<evidence type="ECO:0000256" key="1">
    <source>
        <dbReference type="SAM" id="Phobius"/>
    </source>
</evidence>
<keyword evidence="3" id="KW-1185">Reference proteome</keyword>
<reference evidence="2" key="1">
    <citation type="submission" date="2021-09" db="EMBL/GenBank/DDBJ databases">
        <authorList>
            <consortium name="AG Swart"/>
            <person name="Singh M."/>
            <person name="Singh A."/>
            <person name="Seah K."/>
            <person name="Emmerich C."/>
        </authorList>
    </citation>
    <scope>NUCLEOTIDE SEQUENCE</scope>
    <source>
        <strain evidence="2">ATCC30299</strain>
    </source>
</reference>
<organism evidence="2 3">
    <name type="scientific">Blepharisma stoltei</name>
    <dbReference type="NCBI Taxonomy" id="1481888"/>
    <lineage>
        <taxon>Eukaryota</taxon>
        <taxon>Sar</taxon>
        <taxon>Alveolata</taxon>
        <taxon>Ciliophora</taxon>
        <taxon>Postciliodesmatophora</taxon>
        <taxon>Heterotrichea</taxon>
        <taxon>Heterotrichida</taxon>
        <taxon>Blepharismidae</taxon>
        <taxon>Blepharisma</taxon>
    </lineage>
</organism>
<sequence length="142" mass="15994">MSEEKNSHLMENNLSELADASNLDNSMHTMKFIYPSEYPALSIFDAKTSQVENISLPADQVLDKYGAKCLLPNGSLFYDNGPMTIIIDSEYHIKSLPCSPEQSLDACAVYKDGHIYLLGELIIIQLSLILLIIYEVHLQLYH</sequence>
<dbReference type="AlphaFoldDB" id="A0AAU9JN74"/>
<evidence type="ECO:0000313" key="3">
    <source>
        <dbReference type="Proteomes" id="UP001162131"/>
    </source>
</evidence>
<comment type="caution">
    <text evidence="2">The sequence shown here is derived from an EMBL/GenBank/DDBJ whole genome shotgun (WGS) entry which is preliminary data.</text>
</comment>